<dbReference type="PANTHER" id="PTHR24348">
    <property type="entry name" value="SERINE/THREONINE-PROTEIN KINASE UNC-51-RELATED"/>
    <property type="match status" value="1"/>
</dbReference>
<proteinExistence type="predicted"/>
<feature type="transmembrane region" description="Helical" evidence="5">
    <location>
        <begin position="742"/>
        <end position="768"/>
    </location>
</feature>
<dbReference type="Gene3D" id="3.30.450.20">
    <property type="entry name" value="PAS domain"/>
    <property type="match status" value="1"/>
</dbReference>
<dbReference type="SUPFAM" id="SSF56112">
    <property type="entry name" value="Protein kinase-like (PK-like)"/>
    <property type="match status" value="1"/>
</dbReference>
<dbReference type="PANTHER" id="PTHR24348:SF22">
    <property type="entry name" value="NON-SPECIFIC SERINE_THREONINE PROTEIN KINASE"/>
    <property type="match status" value="1"/>
</dbReference>
<keyword evidence="1" id="KW-0808">Transferase</keyword>
<dbReference type="PROSITE" id="PS50011">
    <property type="entry name" value="PROTEIN_KINASE_DOM"/>
    <property type="match status" value="1"/>
</dbReference>
<dbReference type="GO" id="GO:0016020">
    <property type="term" value="C:membrane"/>
    <property type="evidence" value="ECO:0007669"/>
    <property type="project" value="TreeGrafter"/>
</dbReference>
<dbReference type="InterPro" id="IPR029151">
    <property type="entry name" value="Sensor-like_sf"/>
</dbReference>
<dbReference type="GO" id="GO:0004674">
    <property type="term" value="F:protein serine/threonine kinase activity"/>
    <property type="evidence" value="ECO:0007669"/>
    <property type="project" value="InterPro"/>
</dbReference>
<dbReference type="GO" id="GO:0005776">
    <property type="term" value="C:autophagosome"/>
    <property type="evidence" value="ECO:0007669"/>
    <property type="project" value="TreeGrafter"/>
</dbReference>
<dbReference type="SUPFAM" id="SSF103190">
    <property type="entry name" value="Sensory domain-like"/>
    <property type="match status" value="1"/>
</dbReference>
<dbReference type="InterPro" id="IPR008271">
    <property type="entry name" value="Ser/Thr_kinase_AS"/>
</dbReference>
<dbReference type="Pfam" id="PF00069">
    <property type="entry name" value="Pkinase"/>
    <property type="match status" value="1"/>
</dbReference>
<evidence type="ECO:0000256" key="3">
    <source>
        <dbReference type="ARBA" id="ARBA00022777"/>
    </source>
</evidence>
<dbReference type="Gene3D" id="3.30.200.20">
    <property type="entry name" value="Phosphorylase Kinase, domain 1"/>
    <property type="match status" value="1"/>
</dbReference>
<keyword evidence="2" id="KW-0547">Nucleotide-binding</keyword>
<dbReference type="GO" id="GO:0005524">
    <property type="term" value="F:ATP binding"/>
    <property type="evidence" value="ECO:0007669"/>
    <property type="project" value="UniProtKB-KW"/>
</dbReference>
<dbReference type="EMBL" id="CAFAAY010000044">
    <property type="protein sequence ID" value="CAB4815405.1"/>
    <property type="molecule type" value="Genomic_DNA"/>
</dbReference>
<dbReference type="InterPro" id="IPR017441">
    <property type="entry name" value="Protein_kinase_ATP_BS"/>
</dbReference>
<organism evidence="7">
    <name type="scientific">freshwater metagenome</name>
    <dbReference type="NCBI Taxonomy" id="449393"/>
    <lineage>
        <taxon>unclassified sequences</taxon>
        <taxon>metagenomes</taxon>
        <taxon>ecological metagenomes</taxon>
    </lineage>
</organism>
<evidence type="ECO:0000256" key="1">
    <source>
        <dbReference type="ARBA" id="ARBA00022679"/>
    </source>
</evidence>
<protein>
    <submittedName>
        <fullName evidence="7">Unannotated protein</fullName>
    </submittedName>
</protein>
<evidence type="ECO:0000313" key="7">
    <source>
        <dbReference type="EMBL" id="CAB4815405.1"/>
    </source>
</evidence>
<dbReference type="GO" id="GO:0005829">
    <property type="term" value="C:cytosol"/>
    <property type="evidence" value="ECO:0007669"/>
    <property type="project" value="TreeGrafter"/>
</dbReference>
<dbReference type="CDD" id="cd12914">
    <property type="entry name" value="PDC1_DGC_like"/>
    <property type="match status" value="1"/>
</dbReference>
<keyword evidence="5" id="KW-0472">Membrane</keyword>
<dbReference type="Gene3D" id="1.10.510.10">
    <property type="entry name" value="Transferase(Phosphotransferase) domain 1"/>
    <property type="match status" value="1"/>
</dbReference>
<dbReference type="GO" id="GO:0000407">
    <property type="term" value="C:phagophore assembly site"/>
    <property type="evidence" value="ECO:0007669"/>
    <property type="project" value="TreeGrafter"/>
</dbReference>
<dbReference type="CDD" id="cd14014">
    <property type="entry name" value="STKc_PknB_like"/>
    <property type="match status" value="1"/>
</dbReference>
<keyword evidence="5" id="KW-0812">Transmembrane</keyword>
<accession>A0A6J6Z3S9</accession>
<dbReference type="PROSITE" id="PS00107">
    <property type="entry name" value="PROTEIN_KINASE_ATP"/>
    <property type="match status" value="1"/>
</dbReference>
<evidence type="ECO:0000256" key="4">
    <source>
        <dbReference type="ARBA" id="ARBA00022840"/>
    </source>
</evidence>
<keyword evidence="4" id="KW-0067">ATP-binding</keyword>
<dbReference type="InterPro" id="IPR011009">
    <property type="entry name" value="Kinase-like_dom_sf"/>
</dbReference>
<sequence>MKNEPNRDDLCELAIEQFFRINTNPLIITVELFLKEQEYLEPEISGKFHCWLSVRNHLRHEPSLQQMQYDTELIASHLETNPADCIWPTQGDSLASGRYRLIERLGKGQFGTVWKAHDSVVDRNVAIKILRNDQLAQELRQFQNDLVVGRLRHEHIVRVFDVGESDSILYIVSELIEGDTLRQWIKHHSSISPRRACLIARQLADALHYAHVHQVIHRDIKPENIMLHAGTDRPCLVDFGLALMADNLNYNSSPSVVGTIPYMAPEQARGESQTADARTDIYAMGVVFYEMLAGERPFRGRPDAILRQILENSPPDPRRFQQEIPSHLVQICLKCLEKLPDDRFQSAAQLRDEITRFLDNKPPGPGIQISRSEHFHRWIRRYPIATASLVSLLAALMLTIGIGITGLSEALKNVDQGLTNTALATNQSAARLAAKQVSDALVSEVEKIQTIAQSPPLIAEFQKINLDDTLQKLLTRLSLNAINTPETIELESRNNSETSSLIQAPPVLALQNQVHQLYLDDTHNKTFVYSWFALSANGIQLARSPALGSIGHNFAWRSYFHGGPTDWKPTIAGQNMNPPILKSPHISPVFISIYSHHPVITISAPVKDSTGNALGVIAKMLEFGKIIDLPMDQTNQIQFVIIDMRESSSGVILQHPYYQKVIDQNRDQLTHDLFKPEYRIALEEIVKPNPNYFDPIAQLDPAYKGRWLASAVHLNLGNKNSGVYLLAQESHESLIGSSLKNFYLSLVLLLLALIAIILAAIVPFWFWILKNSSKHLHGDYLRS</sequence>
<dbReference type="GO" id="GO:0010506">
    <property type="term" value="P:regulation of autophagy"/>
    <property type="evidence" value="ECO:0007669"/>
    <property type="project" value="InterPro"/>
</dbReference>
<keyword evidence="3" id="KW-0418">Kinase</keyword>
<dbReference type="AlphaFoldDB" id="A0A6J6Z3S9"/>
<evidence type="ECO:0000256" key="2">
    <source>
        <dbReference type="ARBA" id="ARBA00022741"/>
    </source>
</evidence>
<dbReference type="PROSITE" id="PS00108">
    <property type="entry name" value="PROTEIN_KINASE_ST"/>
    <property type="match status" value="1"/>
</dbReference>
<dbReference type="GO" id="GO:0000045">
    <property type="term" value="P:autophagosome assembly"/>
    <property type="evidence" value="ECO:0007669"/>
    <property type="project" value="TreeGrafter"/>
</dbReference>
<gene>
    <name evidence="7" type="ORF">UFOPK3124_00708</name>
</gene>
<dbReference type="InterPro" id="IPR000719">
    <property type="entry name" value="Prot_kinase_dom"/>
</dbReference>
<dbReference type="SMART" id="SM00220">
    <property type="entry name" value="S_TKc"/>
    <property type="match status" value="1"/>
</dbReference>
<feature type="domain" description="Protein kinase" evidence="6">
    <location>
        <begin position="99"/>
        <end position="358"/>
    </location>
</feature>
<evidence type="ECO:0000259" key="6">
    <source>
        <dbReference type="PROSITE" id="PS50011"/>
    </source>
</evidence>
<feature type="transmembrane region" description="Helical" evidence="5">
    <location>
        <begin position="382"/>
        <end position="404"/>
    </location>
</feature>
<name>A0A6J6Z3S9_9ZZZZ</name>
<keyword evidence="5" id="KW-1133">Transmembrane helix</keyword>
<dbReference type="InterPro" id="IPR045269">
    <property type="entry name" value="Atg1-like"/>
</dbReference>
<evidence type="ECO:0000256" key="5">
    <source>
        <dbReference type="SAM" id="Phobius"/>
    </source>
</evidence>
<reference evidence="7" key="1">
    <citation type="submission" date="2020-05" db="EMBL/GenBank/DDBJ databases">
        <authorList>
            <person name="Chiriac C."/>
            <person name="Salcher M."/>
            <person name="Ghai R."/>
            <person name="Kavagutti S V."/>
        </authorList>
    </citation>
    <scope>NUCLEOTIDE SEQUENCE</scope>
</reference>